<evidence type="ECO:0000313" key="3">
    <source>
        <dbReference type="Proteomes" id="UP000230002"/>
    </source>
</evidence>
<proteinExistence type="predicted"/>
<dbReference type="STRING" id="1077348.A0A2G8RYD2"/>
<gene>
    <name evidence="2" type="ORF">GSI_12284</name>
</gene>
<comment type="caution">
    <text evidence="2">The sequence shown here is derived from an EMBL/GenBank/DDBJ whole genome shotgun (WGS) entry which is preliminary data.</text>
</comment>
<keyword evidence="3" id="KW-1185">Reference proteome</keyword>
<feature type="region of interest" description="Disordered" evidence="1">
    <location>
        <begin position="397"/>
        <end position="416"/>
    </location>
</feature>
<dbReference type="InterPro" id="IPR032675">
    <property type="entry name" value="LRR_dom_sf"/>
</dbReference>
<dbReference type="Proteomes" id="UP000230002">
    <property type="component" value="Unassembled WGS sequence"/>
</dbReference>
<reference evidence="2 3" key="1">
    <citation type="journal article" date="2015" name="Sci. Rep.">
        <title>Chromosome-level genome map provides insights into diverse defense mechanisms in the medicinal fungus Ganoderma sinense.</title>
        <authorList>
            <person name="Zhu Y."/>
            <person name="Xu J."/>
            <person name="Sun C."/>
            <person name="Zhou S."/>
            <person name="Xu H."/>
            <person name="Nelson D.R."/>
            <person name="Qian J."/>
            <person name="Song J."/>
            <person name="Luo H."/>
            <person name="Xiang L."/>
            <person name="Li Y."/>
            <person name="Xu Z."/>
            <person name="Ji A."/>
            <person name="Wang L."/>
            <person name="Lu S."/>
            <person name="Hayward A."/>
            <person name="Sun W."/>
            <person name="Li X."/>
            <person name="Schwartz D.C."/>
            <person name="Wang Y."/>
            <person name="Chen S."/>
        </authorList>
    </citation>
    <scope>NUCLEOTIDE SEQUENCE [LARGE SCALE GENOMIC DNA]</scope>
    <source>
        <strain evidence="2 3">ZZ0214-1</strain>
    </source>
</reference>
<sequence>MSPPTPLWRLLAPTGSTFKETSEFFDRILSEKSYADPIRWARFMWYARFVQELHIIAFGTEDKHKQIIYALVEHNGGESIFPALQTLWWSPSSYSDTSYFPLFTPQLRSAILNFSYSSEAGIQDPLDRGFLAQLHVSSPRLDYLCVDVSWGPLGVDQLTVIPSFEHLTDLALLATTSLTWLLKFATMPRMKCVRVAYVKSSKAELSRPPTQAHAPHLTAISVGGNCNDQLKMEHAGIAPRTTVGLSVPLSQPITSALNLNHTGGLGPSWVSRNCPTLARLFTALDAPRLASASFHAMSNDRHDADYISCIEALATACPPSAMEALCIALDEDGGPQMLEYLTDLLDPLLPFHNITHFRLSCLMVALVADDDDLWAIARAWPKLQKFELWQAHWDNHADPDEDSDSDEDEDRDGLGIPTPVALASFRDHCPDLRELVLPHLDFDADMPTPQRMRPWGREPQHGLKILGFGAKDLGGDDGDFRVQGRASKPDDRQVAGWARYVLDLFPKLDAEKSLSRCGSFSTEKGWREVLKRARDLRKSGVA</sequence>
<evidence type="ECO:0000313" key="2">
    <source>
        <dbReference type="EMBL" id="PIL26526.1"/>
    </source>
</evidence>
<organism evidence="2 3">
    <name type="scientific">Ganoderma sinense ZZ0214-1</name>
    <dbReference type="NCBI Taxonomy" id="1077348"/>
    <lineage>
        <taxon>Eukaryota</taxon>
        <taxon>Fungi</taxon>
        <taxon>Dikarya</taxon>
        <taxon>Basidiomycota</taxon>
        <taxon>Agaricomycotina</taxon>
        <taxon>Agaricomycetes</taxon>
        <taxon>Polyporales</taxon>
        <taxon>Polyporaceae</taxon>
        <taxon>Ganoderma</taxon>
    </lineage>
</organism>
<evidence type="ECO:0008006" key="4">
    <source>
        <dbReference type="Google" id="ProtNLM"/>
    </source>
</evidence>
<evidence type="ECO:0000256" key="1">
    <source>
        <dbReference type="SAM" id="MobiDB-lite"/>
    </source>
</evidence>
<dbReference type="OrthoDB" id="2755325at2759"/>
<accession>A0A2G8RYD2</accession>
<protein>
    <recommendedName>
        <fullName evidence="4">F-box domain-containing protein</fullName>
    </recommendedName>
</protein>
<dbReference type="Gene3D" id="3.80.10.10">
    <property type="entry name" value="Ribonuclease Inhibitor"/>
    <property type="match status" value="1"/>
</dbReference>
<dbReference type="AlphaFoldDB" id="A0A2G8RYD2"/>
<dbReference type="EMBL" id="AYKW01000045">
    <property type="protein sequence ID" value="PIL26526.1"/>
    <property type="molecule type" value="Genomic_DNA"/>
</dbReference>
<name>A0A2G8RYD2_9APHY</name>
<feature type="compositionally biased region" description="Acidic residues" evidence="1">
    <location>
        <begin position="399"/>
        <end position="411"/>
    </location>
</feature>